<accession>A0A4P6HGK8</accession>
<organism evidence="2 3">
    <name type="scientific">Solidesulfovibrio carbinolicus</name>
    <dbReference type="NCBI Taxonomy" id="296842"/>
    <lineage>
        <taxon>Bacteria</taxon>
        <taxon>Pseudomonadati</taxon>
        <taxon>Thermodesulfobacteriota</taxon>
        <taxon>Desulfovibrionia</taxon>
        <taxon>Desulfovibrionales</taxon>
        <taxon>Desulfovibrionaceae</taxon>
        <taxon>Solidesulfovibrio</taxon>
    </lineage>
</organism>
<dbReference type="KEGG" id="dcb:C3Y92_01990"/>
<protein>
    <submittedName>
        <fullName evidence="2">Uncharacterized protein</fullName>
    </submittedName>
</protein>
<reference evidence="2 3" key="1">
    <citation type="submission" date="2018-02" db="EMBL/GenBank/DDBJ databases">
        <title>Genome sequence of Desulfovibrio carbinolicus DSM 3852.</title>
        <authorList>
            <person name="Wilbanks E."/>
            <person name="Skennerton C.T."/>
            <person name="Orphan V.J."/>
        </authorList>
    </citation>
    <scope>NUCLEOTIDE SEQUENCE [LARGE SCALE GENOMIC DNA]</scope>
    <source>
        <strain evidence="2 3">DSM 3852</strain>
    </source>
</reference>
<dbReference type="Proteomes" id="UP000293296">
    <property type="component" value="Chromosome"/>
</dbReference>
<keyword evidence="1" id="KW-0472">Membrane</keyword>
<dbReference type="AlphaFoldDB" id="A0A4P6HGK8"/>
<feature type="transmembrane region" description="Helical" evidence="1">
    <location>
        <begin position="51"/>
        <end position="70"/>
    </location>
</feature>
<dbReference type="RefSeq" id="WP_129349014.1">
    <property type="nucleotide sequence ID" value="NZ_CP026538.1"/>
</dbReference>
<dbReference type="EMBL" id="CP026538">
    <property type="protein sequence ID" value="QAZ66077.1"/>
    <property type="molecule type" value="Genomic_DNA"/>
</dbReference>
<keyword evidence="1" id="KW-0812">Transmembrane</keyword>
<evidence type="ECO:0000313" key="2">
    <source>
        <dbReference type="EMBL" id="QAZ66077.1"/>
    </source>
</evidence>
<dbReference type="OrthoDB" id="5459806at2"/>
<evidence type="ECO:0000256" key="1">
    <source>
        <dbReference type="SAM" id="Phobius"/>
    </source>
</evidence>
<feature type="transmembrane region" description="Helical" evidence="1">
    <location>
        <begin position="20"/>
        <end position="39"/>
    </location>
</feature>
<keyword evidence="1" id="KW-1133">Transmembrane helix</keyword>
<keyword evidence="3" id="KW-1185">Reference proteome</keyword>
<evidence type="ECO:0000313" key="3">
    <source>
        <dbReference type="Proteomes" id="UP000293296"/>
    </source>
</evidence>
<name>A0A4P6HGK8_9BACT</name>
<gene>
    <name evidence="2" type="ORF">C3Y92_01990</name>
</gene>
<proteinExistence type="predicted"/>
<sequence>MFFRNDDESRAPELNSRQRAAVILMDVAILAEVTLSVYLASKQPDEFTPVFMKAFFSMFLPTLALGIYAIRRYRDRPVPDAGVQA</sequence>